<reference evidence="2" key="1">
    <citation type="journal article" date="2024" name="Proc. Natl. Acad. Sci. U.S.A.">
        <title>Extraordinary preservation of gene collinearity over three hundred million years revealed in homosporous lycophytes.</title>
        <authorList>
            <person name="Li C."/>
            <person name="Wickell D."/>
            <person name="Kuo L.Y."/>
            <person name="Chen X."/>
            <person name="Nie B."/>
            <person name="Liao X."/>
            <person name="Peng D."/>
            <person name="Ji J."/>
            <person name="Jenkins J."/>
            <person name="Williams M."/>
            <person name="Shu S."/>
            <person name="Plott C."/>
            <person name="Barry K."/>
            <person name="Rajasekar S."/>
            <person name="Grimwood J."/>
            <person name="Han X."/>
            <person name="Sun S."/>
            <person name="Hou Z."/>
            <person name="He W."/>
            <person name="Dai G."/>
            <person name="Sun C."/>
            <person name="Schmutz J."/>
            <person name="Leebens-Mack J.H."/>
            <person name="Li F.W."/>
            <person name="Wang L."/>
        </authorList>
    </citation>
    <scope>NUCLEOTIDE SEQUENCE [LARGE SCALE GENOMIC DNA]</scope>
    <source>
        <strain evidence="2">cv. PW_Plant_1</strain>
    </source>
</reference>
<sequence>MAPMQLLVILIVAPLIVSAFYQNQYSNEQFAYGSGGGGLPSGGGGGGFPSGGGSGGGSGGTSGYSGYGGGGGGLPSGGSGLPSGGGSGGGLPAGGASGYSGSGGGGLPSGGGSGGFPSGGGGSGFPSGGGGGIPSGGGGSFPTGGTSSGSGCSSDYWVAHTDYWPDIISIFSTVSQIFGEIAFNIFGGQATLLSGLHSQNTDAYSSLLKQSSAALLNSYTRPRFQYSPQAVKQQFNAALVSREAAAVQAVKFQNANGGYGTGQVSCA</sequence>
<keyword evidence="2" id="KW-1185">Reference proteome</keyword>
<comment type="caution">
    <text evidence="1">The sequence shown here is derived from an EMBL/GenBank/DDBJ whole genome shotgun (WGS) entry which is preliminary data.</text>
</comment>
<proteinExistence type="predicted"/>
<dbReference type="EMBL" id="CM055101">
    <property type="protein sequence ID" value="KAJ7541575.1"/>
    <property type="molecule type" value="Genomic_DNA"/>
</dbReference>
<organism evidence="1 2">
    <name type="scientific">Diphasiastrum complanatum</name>
    <name type="common">Issler's clubmoss</name>
    <name type="synonym">Lycopodium complanatum</name>
    <dbReference type="NCBI Taxonomy" id="34168"/>
    <lineage>
        <taxon>Eukaryota</taxon>
        <taxon>Viridiplantae</taxon>
        <taxon>Streptophyta</taxon>
        <taxon>Embryophyta</taxon>
        <taxon>Tracheophyta</taxon>
        <taxon>Lycopodiopsida</taxon>
        <taxon>Lycopodiales</taxon>
        <taxon>Lycopodiaceae</taxon>
        <taxon>Lycopodioideae</taxon>
        <taxon>Diphasiastrum</taxon>
    </lineage>
</organism>
<protein>
    <submittedName>
        <fullName evidence="1">Uncharacterized protein</fullName>
    </submittedName>
</protein>
<accession>A0ACC2CHT2</accession>
<dbReference type="Proteomes" id="UP001162992">
    <property type="component" value="Chromosome 10"/>
</dbReference>
<gene>
    <name evidence="1" type="ORF">O6H91_10G065700</name>
</gene>
<name>A0ACC2CHT2_DIPCM</name>
<evidence type="ECO:0000313" key="2">
    <source>
        <dbReference type="Proteomes" id="UP001162992"/>
    </source>
</evidence>
<evidence type="ECO:0000313" key="1">
    <source>
        <dbReference type="EMBL" id="KAJ7541575.1"/>
    </source>
</evidence>